<organism evidence="3 4">
    <name type="scientific">Nannospalax galili</name>
    <name type="common">Northern Israeli blind subterranean mole rat</name>
    <name type="synonym">Spalax galili</name>
    <dbReference type="NCBI Taxonomy" id="1026970"/>
    <lineage>
        <taxon>Eukaryota</taxon>
        <taxon>Metazoa</taxon>
        <taxon>Chordata</taxon>
        <taxon>Craniata</taxon>
        <taxon>Vertebrata</taxon>
        <taxon>Euteleostomi</taxon>
        <taxon>Mammalia</taxon>
        <taxon>Eutheria</taxon>
        <taxon>Euarchontoglires</taxon>
        <taxon>Glires</taxon>
        <taxon>Rodentia</taxon>
        <taxon>Myomorpha</taxon>
        <taxon>Muroidea</taxon>
        <taxon>Spalacidae</taxon>
        <taxon>Spalacinae</taxon>
        <taxon>Nannospalax</taxon>
    </lineage>
</organism>
<evidence type="ECO:0000259" key="2">
    <source>
        <dbReference type="Pfam" id="PF02740"/>
    </source>
</evidence>
<evidence type="ECO:0000313" key="4">
    <source>
        <dbReference type="Proteomes" id="UP000694381"/>
    </source>
</evidence>
<dbReference type="GO" id="GO:0005576">
    <property type="term" value="C:extracellular region"/>
    <property type="evidence" value="ECO:0007669"/>
    <property type="project" value="InterPro"/>
</dbReference>
<dbReference type="InterPro" id="IPR017914">
    <property type="entry name" value="Colipase_C"/>
</dbReference>
<dbReference type="Proteomes" id="UP000694381">
    <property type="component" value="Unassembled WGS sequence"/>
</dbReference>
<name>A0A8C6QI83_NANGA</name>
<feature type="domain" description="Colipase C-terminal" evidence="2">
    <location>
        <begin position="25"/>
        <end position="66"/>
    </location>
</feature>
<dbReference type="AlphaFoldDB" id="A0A8C6QI83"/>
<feature type="signal peptide" evidence="1">
    <location>
        <begin position="1"/>
        <end position="18"/>
    </location>
</feature>
<dbReference type="PROSITE" id="PS51342">
    <property type="entry name" value="COLIPASE_2"/>
    <property type="match status" value="1"/>
</dbReference>
<dbReference type="GeneTree" id="ENSGT00390000012644"/>
<dbReference type="Ensembl" id="ENSNGAT00000004947.1">
    <property type="protein sequence ID" value="ENSNGAP00000003437.1"/>
    <property type="gene ID" value="ENSNGAG00000003954.1"/>
</dbReference>
<reference evidence="3" key="2">
    <citation type="submission" date="2025-09" db="UniProtKB">
        <authorList>
            <consortium name="Ensembl"/>
        </authorList>
    </citation>
    <scope>IDENTIFICATION</scope>
</reference>
<feature type="chain" id="PRO_5034745904" evidence="1">
    <location>
        <begin position="19"/>
        <end position="72"/>
    </location>
</feature>
<keyword evidence="4" id="KW-1185">Reference proteome</keyword>
<dbReference type="Gene3D" id="2.10.80.10">
    <property type="entry name" value="Lipase, subunit A"/>
    <property type="match status" value="1"/>
</dbReference>
<dbReference type="PRINTS" id="PR00128">
    <property type="entry name" value="COLIPASE"/>
</dbReference>
<dbReference type="InterPro" id="IPR017915">
    <property type="entry name" value="Colipase_CS"/>
</dbReference>
<accession>A0A8C6QI83</accession>
<protein>
    <submittedName>
        <fullName evidence="3">Colipase, pancreatic</fullName>
    </submittedName>
</protein>
<dbReference type="Pfam" id="PF02740">
    <property type="entry name" value="Colipase_C"/>
    <property type="match status" value="1"/>
</dbReference>
<evidence type="ECO:0000256" key="1">
    <source>
        <dbReference type="SAM" id="SignalP"/>
    </source>
</evidence>
<keyword evidence="1" id="KW-0732">Signal</keyword>
<dbReference type="SUPFAM" id="SSF57190">
    <property type="entry name" value="Colipase-like"/>
    <property type="match status" value="1"/>
</dbReference>
<dbReference type="GO" id="GO:0007586">
    <property type="term" value="P:digestion"/>
    <property type="evidence" value="ECO:0007669"/>
    <property type="project" value="InterPro"/>
</dbReference>
<dbReference type="SMART" id="SM00023">
    <property type="entry name" value="COLIPASE"/>
    <property type="match status" value="1"/>
</dbReference>
<dbReference type="PROSITE" id="PS00121">
    <property type="entry name" value="COLIPASE_1"/>
    <property type="match status" value="1"/>
</dbReference>
<reference evidence="3" key="1">
    <citation type="submission" date="2025-08" db="UniProtKB">
        <authorList>
            <consortium name="Ensembl"/>
        </authorList>
    </citation>
    <scope>IDENTIFICATION</scope>
</reference>
<gene>
    <name evidence="3" type="primary">LOC103739664</name>
</gene>
<dbReference type="InterPro" id="IPR001981">
    <property type="entry name" value="Colipase"/>
</dbReference>
<sequence>MEKALVLLLLALVAVAYAAPGPRGIVINLTLYGIYYTCPCERGLSCEGDKSIIGTITNTNYGICLDVARSKE</sequence>
<proteinExistence type="predicted"/>
<dbReference type="GO" id="GO:0016042">
    <property type="term" value="P:lipid catabolic process"/>
    <property type="evidence" value="ECO:0007669"/>
    <property type="project" value="InterPro"/>
</dbReference>
<evidence type="ECO:0000313" key="3">
    <source>
        <dbReference type="Ensembl" id="ENSNGAP00000003437.1"/>
    </source>
</evidence>
<dbReference type="GO" id="GO:0008047">
    <property type="term" value="F:enzyme activator activity"/>
    <property type="evidence" value="ECO:0007669"/>
    <property type="project" value="InterPro"/>
</dbReference>